<evidence type="ECO:0000313" key="1">
    <source>
        <dbReference type="EMBL" id="QGZ89896.1"/>
    </source>
</evidence>
<evidence type="ECO:0000313" key="2">
    <source>
        <dbReference type="Proteomes" id="UP000438345"/>
    </source>
</evidence>
<protein>
    <submittedName>
        <fullName evidence="1">Flagellar assembly protein H</fullName>
    </submittedName>
</protein>
<organism evidence="1 2">
    <name type="scientific">Microcystis aeruginosa FD4</name>
    <dbReference type="NCBI Taxonomy" id="2686288"/>
    <lineage>
        <taxon>Bacteria</taxon>
        <taxon>Bacillati</taxon>
        <taxon>Cyanobacteriota</taxon>
        <taxon>Cyanophyceae</taxon>
        <taxon>Oscillatoriophycideae</taxon>
        <taxon>Chroococcales</taxon>
        <taxon>Microcystaceae</taxon>
        <taxon>Microcystis</taxon>
    </lineage>
</organism>
<dbReference type="AlphaFoldDB" id="A0A857D2U8"/>
<keyword evidence="1" id="KW-0282">Flagellum</keyword>
<proteinExistence type="predicted"/>
<dbReference type="Proteomes" id="UP000438345">
    <property type="component" value="Chromosome"/>
</dbReference>
<keyword evidence="1" id="KW-0969">Cilium</keyword>
<name>A0A857D2U8_MICAE</name>
<dbReference type="RefSeq" id="WP_158199898.1">
    <property type="nucleotide sequence ID" value="NZ_CP046973.1"/>
</dbReference>
<accession>A0A857D2U8</accession>
<reference evidence="1 2" key="1">
    <citation type="submission" date="2019-12" db="EMBL/GenBank/DDBJ databases">
        <title>Complete genome sequence of Microcystis aeruginosa strain FD4.</title>
        <authorList>
            <person name="Urakawa H."/>
        </authorList>
    </citation>
    <scope>NUCLEOTIDE SEQUENCE [LARGE SCALE GENOMIC DNA]</scope>
    <source>
        <strain evidence="1 2">FD4</strain>
    </source>
</reference>
<sequence>MKPHDQFAKNYLEQLLSPLGTVEISKEVSDETRQIDLFFSPNPEPNRNYLGLLGRIVLNTVLIEPYRNPPNRSEIRNCLAKLLTILAELQRQAKRENQSYNEDNAPRLWILSPSASITVLEGFGAKLDPDWPEGVYFLPSLYRTAIIAINQLPVTTETLWLRLLGRGKTQDQAVRELLELPQGNAFREMEINNILETEDREVFMTLSQTYQEWKEATKREGLEQGLERGLERGKLEAKLESIPRLLALGLSVEQIAQALDLDLEQVRQAARE</sequence>
<gene>
    <name evidence="1" type="ORF">GQR42_10320</name>
</gene>
<dbReference type="EMBL" id="CP046973">
    <property type="protein sequence ID" value="QGZ89896.1"/>
    <property type="molecule type" value="Genomic_DNA"/>
</dbReference>
<keyword evidence="1" id="KW-0966">Cell projection</keyword>